<evidence type="ECO:0000256" key="1">
    <source>
        <dbReference type="SAM" id="MobiDB-lite"/>
    </source>
</evidence>
<name>A0A4U6U8X1_SETVI</name>
<evidence type="ECO:0000313" key="2">
    <source>
        <dbReference type="EMBL" id="TKW09899.1"/>
    </source>
</evidence>
<feature type="region of interest" description="Disordered" evidence="1">
    <location>
        <begin position="1"/>
        <end position="66"/>
    </location>
</feature>
<feature type="compositionally biased region" description="Polar residues" evidence="1">
    <location>
        <begin position="8"/>
        <end position="19"/>
    </location>
</feature>
<dbReference type="Proteomes" id="UP000298652">
    <property type="component" value="Chromosome 6"/>
</dbReference>
<proteinExistence type="predicted"/>
<accession>A0A4U6U8X1</accession>
<gene>
    <name evidence="2" type="ORF">SEVIR_6G131400v2</name>
</gene>
<dbReference type="AlphaFoldDB" id="A0A4U6U8X1"/>
<reference evidence="2" key="1">
    <citation type="submission" date="2019-03" db="EMBL/GenBank/DDBJ databases">
        <title>WGS assembly of Setaria viridis.</title>
        <authorList>
            <person name="Huang P."/>
            <person name="Jenkins J."/>
            <person name="Grimwood J."/>
            <person name="Barry K."/>
            <person name="Healey A."/>
            <person name="Mamidi S."/>
            <person name="Sreedasyam A."/>
            <person name="Shu S."/>
            <person name="Feldman M."/>
            <person name="Wu J."/>
            <person name="Yu Y."/>
            <person name="Chen C."/>
            <person name="Johnson J."/>
            <person name="Rokhsar D."/>
            <person name="Baxter I."/>
            <person name="Schmutz J."/>
            <person name="Brutnell T."/>
            <person name="Kellogg E."/>
        </authorList>
    </citation>
    <scope>NUCLEOTIDE SEQUENCE [LARGE SCALE GENOMIC DNA]</scope>
</reference>
<sequence>MPKDSNKKQASCGQSIPTDNSRKSKPTKSEYDAQPNGKNPSSGTDKGVTIVVEATRTSDTKAKGKN</sequence>
<protein>
    <submittedName>
        <fullName evidence="2">Uncharacterized protein</fullName>
    </submittedName>
</protein>
<dbReference type="Gramene" id="TKW09899">
    <property type="protein sequence ID" value="TKW09899"/>
    <property type="gene ID" value="SEVIR_6G131400v2"/>
</dbReference>
<dbReference type="EMBL" id="CM016557">
    <property type="protein sequence ID" value="TKW09899.1"/>
    <property type="molecule type" value="Genomic_DNA"/>
</dbReference>
<evidence type="ECO:0000313" key="3">
    <source>
        <dbReference type="Proteomes" id="UP000298652"/>
    </source>
</evidence>
<feature type="compositionally biased region" description="Basic and acidic residues" evidence="1">
    <location>
        <begin position="56"/>
        <end position="66"/>
    </location>
</feature>
<organism evidence="2 3">
    <name type="scientific">Setaria viridis</name>
    <name type="common">Green bristlegrass</name>
    <name type="synonym">Setaria italica subsp. viridis</name>
    <dbReference type="NCBI Taxonomy" id="4556"/>
    <lineage>
        <taxon>Eukaryota</taxon>
        <taxon>Viridiplantae</taxon>
        <taxon>Streptophyta</taxon>
        <taxon>Embryophyta</taxon>
        <taxon>Tracheophyta</taxon>
        <taxon>Spermatophyta</taxon>
        <taxon>Magnoliopsida</taxon>
        <taxon>Liliopsida</taxon>
        <taxon>Poales</taxon>
        <taxon>Poaceae</taxon>
        <taxon>PACMAD clade</taxon>
        <taxon>Panicoideae</taxon>
        <taxon>Panicodae</taxon>
        <taxon>Paniceae</taxon>
        <taxon>Cenchrinae</taxon>
        <taxon>Setaria</taxon>
    </lineage>
</organism>
<keyword evidence="3" id="KW-1185">Reference proteome</keyword>